<evidence type="ECO:0000313" key="2">
    <source>
        <dbReference type="EMBL" id="NEG78191.1"/>
    </source>
</evidence>
<sequence length="161" mass="17560">MNENKREAVERFVAAHPDRARLIAHETAIVDLASAATVFDLSRAAATYIVESKEGVAAVVALATGHPQWRRLGRALGLHQIHLAAPDEVRRRTGYDVGTIGPLLLDGLPTYMDRRLLACDEVYCGTDDPHRTLAVDPRLIAECNALAGYFDGGEFERPAQA</sequence>
<dbReference type="AlphaFoldDB" id="A0A7K3TGH2"/>
<evidence type="ECO:0000259" key="1">
    <source>
        <dbReference type="Pfam" id="PF04073"/>
    </source>
</evidence>
<dbReference type="InterPro" id="IPR007214">
    <property type="entry name" value="YbaK/aa-tRNA-synth-assoc-dom"/>
</dbReference>
<evidence type="ECO:0000313" key="3">
    <source>
        <dbReference type="Proteomes" id="UP000469763"/>
    </source>
</evidence>
<dbReference type="GO" id="GO:0002161">
    <property type="term" value="F:aminoacyl-tRNA deacylase activity"/>
    <property type="evidence" value="ECO:0007669"/>
    <property type="project" value="InterPro"/>
</dbReference>
<organism evidence="2 3">
    <name type="scientific">Bifidobacterium avesanii</name>
    <dbReference type="NCBI Taxonomy" id="1798157"/>
    <lineage>
        <taxon>Bacteria</taxon>
        <taxon>Bacillati</taxon>
        <taxon>Actinomycetota</taxon>
        <taxon>Actinomycetes</taxon>
        <taxon>Bifidobacteriales</taxon>
        <taxon>Bifidobacteriaceae</taxon>
        <taxon>Bifidobacterium</taxon>
    </lineage>
</organism>
<gene>
    <name evidence="2" type="ORF">GFD22_04265</name>
</gene>
<accession>A0A7K3TGH2</accession>
<feature type="domain" description="YbaK/aminoacyl-tRNA synthetase-associated" evidence="1">
    <location>
        <begin position="30"/>
        <end position="138"/>
    </location>
</feature>
<keyword evidence="3" id="KW-1185">Reference proteome</keyword>
<dbReference type="Proteomes" id="UP000469763">
    <property type="component" value="Unassembled WGS sequence"/>
</dbReference>
<name>A0A7K3TGH2_9BIFI</name>
<dbReference type="Gene3D" id="3.90.960.10">
    <property type="entry name" value="YbaK/aminoacyl-tRNA synthetase-associated domain"/>
    <property type="match status" value="1"/>
</dbReference>
<dbReference type="OrthoDB" id="9796920at2"/>
<reference evidence="2 3" key="1">
    <citation type="submission" date="2019-10" db="EMBL/GenBank/DDBJ databases">
        <title>Bifidobacterium from non-human primates.</title>
        <authorList>
            <person name="Modesto M."/>
        </authorList>
    </citation>
    <scope>NUCLEOTIDE SEQUENCE [LARGE SCALE GENOMIC DNA]</scope>
    <source>
        <strain evidence="2 3">TREC</strain>
    </source>
</reference>
<dbReference type="CDD" id="cd04332">
    <property type="entry name" value="YbaK_like"/>
    <property type="match status" value="1"/>
</dbReference>
<dbReference type="EMBL" id="WHZY01000005">
    <property type="protein sequence ID" value="NEG78191.1"/>
    <property type="molecule type" value="Genomic_DNA"/>
</dbReference>
<protein>
    <recommendedName>
        <fullName evidence="1">YbaK/aminoacyl-tRNA synthetase-associated domain-containing protein</fullName>
    </recommendedName>
</protein>
<proteinExistence type="predicted"/>
<comment type="caution">
    <text evidence="2">The sequence shown here is derived from an EMBL/GenBank/DDBJ whole genome shotgun (WGS) entry which is preliminary data.</text>
</comment>
<dbReference type="InterPro" id="IPR036754">
    <property type="entry name" value="YbaK/aa-tRNA-synt-asso_dom_sf"/>
</dbReference>
<dbReference type="SUPFAM" id="SSF55826">
    <property type="entry name" value="YbaK/ProRS associated domain"/>
    <property type="match status" value="1"/>
</dbReference>
<dbReference type="Pfam" id="PF04073">
    <property type="entry name" value="tRNA_edit"/>
    <property type="match status" value="1"/>
</dbReference>
<dbReference type="RefSeq" id="WP_152351119.1">
    <property type="nucleotide sequence ID" value="NZ_WBSN01000023.1"/>
</dbReference>